<comment type="catalytic activity">
    <reaction evidence="1 4">
        <text>(4aS,6R)-4a-hydroxy-L-erythro-5,6,7,8-tetrahydrobiopterin = (6R)-L-erythro-6,7-dihydrobiopterin + H2O</text>
        <dbReference type="Rhea" id="RHEA:11920"/>
        <dbReference type="ChEBI" id="CHEBI:15377"/>
        <dbReference type="ChEBI" id="CHEBI:15642"/>
        <dbReference type="ChEBI" id="CHEBI:43120"/>
        <dbReference type="EC" id="4.2.1.96"/>
    </reaction>
</comment>
<dbReference type="NCBIfam" id="NF002018">
    <property type="entry name" value="PRK00823.1-3"/>
    <property type="match status" value="1"/>
</dbReference>
<evidence type="ECO:0000256" key="1">
    <source>
        <dbReference type="ARBA" id="ARBA00001554"/>
    </source>
</evidence>
<accession>A0A918TN67</accession>
<dbReference type="CDD" id="cd00914">
    <property type="entry name" value="PCD_DCoH_subfamily_b"/>
    <property type="match status" value="1"/>
</dbReference>
<dbReference type="InterPro" id="IPR036428">
    <property type="entry name" value="PCD_sf"/>
</dbReference>
<dbReference type="Pfam" id="PF01329">
    <property type="entry name" value="Pterin_4a"/>
    <property type="match status" value="1"/>
</dbReference>
<dbReference type="GO" id="GO:0006729">
    <property type="term" value="P:tetrahydrobiopterin biosynthetic process"/>
    <property type="evidence" value="ECO:0007669"/>
    <property type="project" value="InterPro"/>
</dbReference>
<evidence type="ECO:0000313" key="5">
    <source>
        <dbReference type="EMBL" id="GHC55595.1"/>
    </source>
</evidence>
<dbReference type="SUPFAM" id="SSF55248">
    <property type="entry name" value="PCD-like"/>
    <property type="match status" value="1"/>
</dbReference>
<reference evidence="5" key="2">
    <citation type="submission" date="2020-09" db="EMBL/GenBank/DDBJ databases">
        <authorList>
            <person name="Sun Q."/>
            <person name="Kim S."/>
        </authorList>
    </citation>
    <scope>NUCLEOTIDE SEQUENCE</scope>
    <source>
        <strain evidence="5">KCTC 23310</strain>
    </source>
</reference>
<reference evidence="5" key="1">
    <citation type="journal article" date="2014" name="Int. J. Syst. Evol. Microbiol.">
        <title>Complete genome sequence of Corynebacterium casei LMG S-19264T (=DSM 44701T), isolated from a smear-ripened cheese.</title>
        <authorList>
            <consortium name="US DOE Joint Genome Institute (JGI-PGF)"/>
            <person name="Walter F."/>
            <person name="Albersmeier A."/>
            <person name="Kalinowski J."/>
            <person name="Ruckert C."/>
        </authorList>
    </citation>
    <scope>NUCLEOTIDE SEQUENCE</scope>
    <source>
        <strain evidence="5">KCTC 23310</strain>
    </source>
</reference>
<sequence length="120" mass="13481">MVEKLTEAERKDALPGLGEKGWQAVDERDAIRKVWKFRNFSEAWGFMARAALEAEKLNHHPEWKNAFNVVDVTLTTHSCKGLSSLDLKLAAKMDAFAGAAEVHSDHGQPIQCLCELRPHQ</sequence>
<dbReference type="InterPro" id="IPR001533">
    <property type="entry name" value="Pterin_deHydtase"/>
</dbReference>
<evidence type="ECO:0000256" key="3">
    <source>
        <dbReference type="ARBA" id="ARBA00023239"/>
    </source>
</evidence>
<comment type="caution">
    <text evidence="5">The sequence shown here is derived from an EMBL/GenBank/DDBJ whole genome shotgun (WGS) entry which is preliminary data.</text>
</comment>
<name>A0A918TN67_9RHOB</name>
<dbReference type="Proteomes" id="UP000638981">
    <property type="component" value="Unassembled WGS sequence"/>
</dbReference>
<dbReference type="Gene3D" id="3.30.1360.20">
    <property type="entry name" value="Transcriptional coactivator/pterin dehydratase"/>
    <property type="match status" value="1"/>
</dbReference>
<evidence type="ECO:0000313" key="6">
    <source>
        <dbReference type="Proteomes" id="UP000638981"/>
    </source>
</evidence>
<evidence type="ECO:0000256" key="4">
    <source>
        <dbReference type="HAMAP-Rule" id="MF_00434"/>
    </source>
</evidence>
<keyword evidence="3 4" id="KW-0456">Lyase</keyword>
<dbReference type="EMBL" id="BMYJ01000005">
    <property type="protein sequence ID" value="GHC55595.1"/>
    <property type="molecule type" value="Genomic_DNA"/>
</dbReference>
<dbReference type="PANTHER" id="PTHR12599">
    <property type="entry name" value="PTERIN-4-ALPHA-CARBINOLAMINE DEHYDRATASE"/>
    <property type="match status" value="1"/>
</dbReference>
<comment type="similarity">
    <text evidence="2 4">Belongs to the pterin-4-alpha-carbinolamine dehydratase family.</text>
</comment>
<dbReference type="PANTHER" id="PTHR12599:SF0">
    <property type="entry name" value="PTERIN-4-ALPHA-CARBINOLAMINE DEHYDRATASE"/>
    <property type="match status" value="1"/>
</dbReference>
<protein>
    <recommendedName>
        <fullName evidence="4">Putative pterin-4-alpha-carbinolamine dehydratase</fullName>
        <shortName evidence="4">PHS</shortName>
        <ecNumber evidence="4">4.2.1.96</ecNumber>
    </recommendedName>
    <alternativeName>
        <fullName evidence="4">4-alpha-hydroxy-tetrahydropterin dehydratase</fullName>
    </alternativeName>
    <alternativeName>
        <fullName evidence="4">Pterin carbinolamine dehydratase</fullName>
        <shortName evidence="4">PCD</shortName>
    </alternativeName>
</protein>
<organism evidence="5 6">
    <name type="scientific">Neogemmobacter tilapiae</name>
    <dbReference type="NCBI Taxonomy" id="875041"/>
    <lineage>
        <taxon>Bacteria</taxon>
        <taxon>Pseudomonadati</taxon>
        <taxon>Pseudomonadota</taxon>
        <taxon>Alphaproteobacteria</taxon>
        <taxon>Rhodobacterales</taxon>
        <taxon>Paracoccaceae</taxon>
        <taxon>Neogemmobacter</taxon>
    </lineage>
</organism>
<keyword evidence="6" id="KW-1185">Reference proteome</keyword>
<dbReference type="AlphaFoldDB" id="A0A918TN67"/>
<dbReference type="RefSeq" id="WP_189411349.1">
    <property type="nucleotide sequence ID" value="NZ_BMYJ01000005.1"/>
</dbReference>
<proteinExistence type="inferred from homology"/>
<gene>
    <name evidence="5" type="ORF">GCM10007315_18240</name>
</gene>
<dbReference type="HAMAP" id="MF_00434">
    <property type="entry name" value="Pterin_4_alpha"/>
    <property type="match status" value="1"/>
</dbReference>
<evidence type="ECO:0000256" key="2">
    <source>
        <dbReference type="ARBA" id="ARBA00006472"/>
    </source>
</evidence>
<dbReference type="EC" id="4.2.1.96" evidence="4"/>
<dbReference type="GO" id="GO:0008124">
    <property type="term" value="F:4-alpha-hydroxytetrahydrobiopterin dehydratase activity"/>
    <property type="evidence" value="ECO:0007669"/>
    <property type="project" value="UniProtKB-UniRule"/>
</dbReference>